<evidence type="ECO:0000256" key="3">
    <source>
        <dbReference type="PROSITE-ProRule" id="PRU00433"/>
    </source>
</evidence>
<sequence length="777" mass="87958">MKSLLLHSLIISTIIFTGCNTQSTDDDSGGANANTQVSNDTQTNDSAACTQDYFDSTISISLNSCVSCHSSGGDAKNTDLVLLSPVADNKLGNYNILKTYIESPNSELVEKGSGEVSHAGGTQLAGTAKENMKQFVNYVKGSETCVSQSQSDSLINAAVALLSPAKTLRSASYKIQGKSPSSDDVDSVSKIEDIDAKLDAYMQTDAFYDWLRLSFNDFLLTDFYTPGRNAEDLLSSNDFPSRRWYDDFDDGEYSRLRYYTNYAISREPIELMLHVIKEDRPFSEILTADYVMVNPFSARTYNIDIDGFTYVHELNVTREYIEEKYPQDWLKEAKIDGIPHAGIFTTITFLNRFPSTDTNLDRHRSSKTQLFFLDTDILGLANRPINSNEVLSDTATWTNPNCTVCHNVMEPISSAFKNWDNRGRYMPGFRGDATQAAGISLEKKAPADASNNLLQWLSGEIVKDDRFAKSSVKIFYKAILGREAIKKPLVDDMEYVEKLQVYNYENAILDGIKEKFIASGMNAKVIIKELIKSPLFRATSTTSSNTVLSETLGQAKLITPENLNRKIYDVMGYYWNRYMGQQDSDNNNTANHRLLRDDNYKILYGGINSGSISTRIDELNGVMANVQMRMALQMSCYPVARDFFFPADKRKLFPYVSTTLEPENEFFIAAIKKNIQYLHKHILGEELADSDEELEKTYQLFLDTYNDGKLRILNSSESKQLMDECDVHYDPVTREGLWTDRPDERVYRDPNYIIRSWQVVVAYLLSDFKFVYENSAE</sequence>
<evidence type="ECO:0000256" key="4">
    <source>
        <dbReference type="SAM" id="MobiDB-lite"/>
    </source>
</evidence>
<feature type="domain" description="Cytochrome c" evidence="5">
    <location>
        <begin position="388"/>
        <end position="500"/>
    </location>
</feature>
<evidence type="ECO:0000259" key="5">
    <source>
        <dbReference type="PROSITE" id="PS51007"/>
    </source>
</evidence>
<dbReference type="PROSITE" id="PS51007">
    <property type="entry name" value="CYTC"/>
    <property type="match status" value="2"/>
</dbReference>
<dbReference type="RefSeq" id="WP_207562923.1">
    <property type="nucleotide sequence ID" value="NZ_CP046072.1"/>
</dbReference>
<evidence type="ECO:0000256" key="1">
    <source>
        <dbReference type="ARBA" id="ARBA00022723"/>
    </source>
</evidence>
<reference evidence="6" key="1">
    <citation type="submission" date="2019-11" db="EMBL/GenBank/DDBJ databases">
        <authorList>
            <person name="Kojima H."/>
        </authorList>
    </citation>
    <scope>NUCLEOTIDE SEQUENCE</scope>
    <source>
        <strain evidence="6">H1576</strain>
    </source>
</reference>
<evidence type="ECO:0000313" key="6">
    <source>
        <dbReference type="EMBL" id="QSZ41640.1"/>
    </source>
</evidence>
<dbReference type="GO" id="GO:0020037">
    <property type="term" value="F:heme binding"/>
    <property type="evidence" value="ECO:0007669"/>
    <property type="project" value="InterPro"/>
</dbReference>
<keyword evidence="7" id="KW-1185">Reference proteome</keyword>
<reference evidence="6" key="2">
    <citation type="submission" date="2021-04" db="EMBL/GenBank/DDBJ databases">
        <title>Isolation and characterization of a novel species of the genus Sulfurimonas.</title>
        <authorList>
            <person name="Fukui M."/>
        </authorList>
    </citation>
    <scope>NUCLEOTIDE SEQUENCE</scope>
    <source>
        <strain evidence="6">H1576</strain>
    </source>
</reference>
<feature type="domain" description="Cytochrome c" evidence="5">
    <location>
        <begin position="45"/>
        <end position="143"/>
    </location>
</feature>
<name>A0A975B015_9BACT</name>
<proteinExistence type="predicted"/>
<gene>
    <name evidence="6" type="ORF">GJV85_05810</name>
</gene>
<keyword evidence="3" id="KW-0349">Heme</keyword>
<dbReference type="PROSITE" id="PS51257">
    <property type="entry name" value="PROKAR_LIPOPROTEIN"/>
    <property type="match status" value="1"/>
</dbReference>
<dbReference type="GO" id="GO:0009055">
    <property type="term" value="F:electron transfer activity"/>
    <property type="evidence" value="ECO:0007669"/>
    <property type="project" value="InterPro"/>
</dbReference>
<accession>A0A975B015</accession>
<feature type="region of interest" description="Disordered" evidence="4">
    <location>
        <begin position="24"/>
        <end position="44"/>
    </location>
</feature>
<keyword evidence="2 3" id="KW-0408">Iron</keyword>
<feature type="compositionally biased region" description="Polar residues" evidence="4">
    <location>
        <begin position="31"/>
        <end position="44"/>
    </location>
</feature>
<dbReference type="AlphaFoldDB" id="A0A975B015"/>
<dbReference type="EMBL" id="CP046072">
    <property type="protein sequence ID" value="QSZ41640.1"/>
    <property type="molecule type" value="Genomic_DNA"/>
</dbReference>
<evidence type="ECO:0000256" key="2">
    <source>
        <dbReference type="ARBA" id="ARBA00023004"/>
    </source>
</evidence>
<organism evidence="6 7">
    <name type="scientific">Sulfurimonas aquatica</name>
    <dbReference type="NCBI Taxonomy" id="2672570"/>
    <lineage>
        <taxon>Bacteria</taxon>
        <taxon>Pseudomonadati</taxon>
        <taxon>Campylobacterota</taxon>
        <taxon>Epsilonproteobacteria</taxon>
        <taxon>Campylobacterales</taxon>
        <taxon>Sulfurimonadaceae</taxon>
        <taxon>Sulfurimonas</taxon>
    </lineage>
</organism>
<protein>
    <recommendedName>
        <fullName evidence="5">Cytochrome c domain-containing protein</fullName>
    </recommendedName>
</protein>
<keyword evidence="1 3" id="KW-0479">Metal-binding</keyword>
<dbReference type="InterPro" id="IPR009056">
    <property type="entry name" value="Cyt_c-like_dom"/>
</dbReference>
<dbReference type="Proteomes" id="UP000671852">
    <property type="component" value="Chromosome"/>
</dbReference>
<dbReference type="GO" id="GO:0046872">
    <property type="term" value="F:metal ion binding"/>
    <property type="evidence" value="ECO:0007669"/>
    <property type="project" value="UniProtKB-KW"/>
</dbReference>
<dbReference type="KEGG" id="saqt:GJV85_05810"/>
<evidence type="ECO:0000313" key="7">
    <source>
        <dbReference type="Proteomes" id="UP000671852"/>
    </source>
</evidence>